<dbReference type="CDD" id="cd00067">
    <property type="entry name" value="GAL4"/>
    <property type="match status" value="1"/>
</dbReference>
<proteinExistence type="predicted"/>
<feature type="region of interest" description="Disordered" evidence="6">
    <location>
        <begin position="417"/>
        <end position="438"/>
    </location>
</feature>
<dbReference type="PANTHER" id="PTHR47338">
    <property type="entry name" value="ZN(II)2CYS6 TRANSCRIPTION FACTOR (EUROFUNG)-RELATED"/>
    <property type="match status" value="1"/>
</dbReference>
<dbReference type="InterPro" id="IPR001138">
    <property type="entry name" value="Zn2Cys6_DnaBD"/>
</dbReference>
<dbReference type="GO" id="GO:0000981">
    <property type="term" value="F:DNA-binding transcription factor activity, RNA polymerase II-specific"/>
    <property type="evidence" value="ECO:0007669"/>
    <property type="project" value="InterPro"/>
</dbReference>
<protein>
    <recommendedName>
        <fullName evidence="7">Zn(2)-C6 fungal-type domain-containing protein</fullName>
    </recommendedName>
</protein>
<evidence type="ECO:0000256" key="6">
    <source>
        <dbReference type="SAM" id="MobiDB-lite"/>
    </source>
</evidence>
<dbReference type="GO" id="GO:0008270">
    <property type="term" value="F:zinc ion binding"/>
    <property type="evidence" value="ECO:0007669"/>
    <property type="project" value="InterPro"/>
</dbReference>
<dbReference type="Proteomes" id="UP001216638">
    <property type="component" value="Chromosome 4"/>
</dbReference>
<evidence type="ECO:0000256" key="2">
    <source>
        <dbReference type="ARBA" id="ARBA00022723"/>
    </source>
</evidence>
<dbReference type="Pfam" id="PF00172">
    <property type="entry name" value="Zn_clus"/>
    <property type="match status" value="1"/>
</dbReference>
<gene>
    <name evidence="8" type="ORF">MBRA1_003187</name>
</gene>
<comment type="subcellular location">
    <subcellularLocation>
        <location evidence="1">Nucleus</location>
    </subcellularLocation>
</comment>
<dbReference type="PANTHER" id="PTHR47338:SF5">
    <property type="entry name" value="ZN(II)2CYS6 TRANSCRIPTION FACTOR (EUROFUNG)"/>
    <property type="match status" value="1"/>
</dbReference>
<dbReference type="PROSITE" id="PS50048">
    <property type="entry name" value="ZN2_CY6_FUNGAL_2"/>
    <property type="match status" value="1"/>
</dbReference>
<feature type="region of interest" description="Disordered" evidence="6">
    <location>
        <begin position="468"/>
        <end position="488"/>
    </location>
</feature>
<dbReference type="InterPro" id="IPR036864">
    <property type="entry name" value="Zn2-C6_fun-type_DNA-bd_sf"/>
</dbReference>
<evidence type="ECO:0000256" key="5">
    <source>
        <dbReference type="ARBA" id="ARBA00023242"/>
    </source>
</evidence>
<accession>A0AAF0IQZ0</accession>
<feature type="compositionally biased region" description="Low complexity" evidence="6">
    <location>
        <begin position="468"/>
        <end position="480"/>
    </location>
</feature>
<dbReference type="SUPFAM" id="SSF57701">
    <property type="entry name" value="Zn2/Cys6 DNA-binding domain"/>
    <property type="match status" value="1"/>
</dbReference>
<feature type="compositionally biased region" description="Polar residues" evidence="6">
    <location>
        <begin position="358"/>
        <end position="393"/>
    </location>
</feature>
<keyword evidence="5" id="KW-0539">Nucleus</keyword>
<dbReference type="EMBL" id="CP119954">
    <property type="protein sequence ID" value="WFC96526.1"/>
    <property type="molecule type" value="Genomic_DNA"/>
</dbReference>
<dbReference type="PROSITE" id="PS00463">
    <property type="entry name" value="ZN2_CY6_FUNGAL_1"/>
    <property type="match status" value="1"/>
</dbReference>
<evidence type="ECO:0000256" key="3">
    <source>
        <dbReference type="ARBA" id="ARBA00023015"/>
    </source>
</evidence>
<evidence type="ECO:0000313" key="8">
    <source>
        <dbReference type="EMBL" id="WFC96526.1"/>
    </source>
</evidence>
<evidence type="ECO:0000313" key="9">
    <source>
        <dbReference type="Proteomes" id="UP001216638"/>
    </source>
</evidence>
<feature type="domain" description="Zn(2)-C6 fungal-type" evidence="7">
    <location>
        <begin position="143"/>
        <end position="173"/>
    </location>
</feature>
<reference evidence="8" key="1">
    <citation type="submission" date="2023-03" db="EMBL/GenBank/DDBJ databases">
        <title>Mating type loci evolution in Malassezia.</title>
        <authorList>
            <person name="Coelho M.A."/>
        </authorList>
    </citation>
    <scope>NUCLEOTIDE SEQUENCE</scope>
    <source>
        <strain evidence="8">CBS 14135</strain>
    </source>
</reference>
<dbReference type="GO" id="GO:0005634">
    <property type="term" value="C:nucleus"/>
    <property type="evidence" value="ECO:0007669"/>
    <property type="project" value="UniProtKB-SubCell"/>
</dbReference>
<evidence type="ECO:0000256" key="4">
    <source>
        <dbReference type="ARBA" id="ARBA00023163"/>
    </source>
</evidence>
<dbReference type="SMART" id="SM00066">
    <property type="entry name" value="GAL4"/>
    <property type="match status" value="1"/>
</dbReference>
<dbReference type="CDD" id="cd12148">
    <property type="entry name" value="fungal_TF_MHR"/>
    <property type="match status" value="1"/>
</dbReference>
<feature type="region of interest" description="Disordered" evidence="6">
    <location>
        <begin position="200"/>
        <end position="227"/>
    </location>
</feature>
<keyword evidence="4" id="KW-0804">Transcription</keyword>
<dbReference type="Gene3D" id="4.10.240.10">
    <property type="entry name" value="Zn(2)-C6 fungal-type DNA-binding domain"/>
    <property type="match status" value="1"/>
</dbReference>
<sequence>MDWSHVVTNQALPALDMQPAMTAPDVLLTPPQTGEMAATLPFGPTYAPTPDGAINALPLPWDQGLNSWNSQNAFGEKSNFMLPPNFVAANDVHRSVSQPAHKRRLANPMDWSTAHNNRDTLYAHEFLKAFRARMPDSAEGQAACDYCRKRKIKCDRKKPTCGHCAQSGRVCTSDDVLRKRGPPSKRERAMMDSAGIVFRSRSSRQSKYGTKRGVSDKAPDVPAVPSARPVEATPVDAQGFVIPTSTATLAPNSTAPDQASLGSLGTAGLDGPNVWLNPSDATAPGMYNDTEKATAAASGLSPGLAMDMLNNVPSNVWPAFPPDHPALQMDTTGMPANPPSSYSGQDGTEPLSSPYGLPSSTLFGLGQQELSAGASSLPSSMASPVPTNNTLTDNPAWKKPELGANDLSLLTKPIAADSAAPPEVSVSPAAGESKGAEDQCQAALDHFLTSQSVGNIATRQLTEFYAQQAATRPADTPPTAGSEHLEEEAHGCASAASMYVRVLDANGHIAHVSASEHPQSLASLYRSQSHAPPYPGAVHDSATSTCTLFPPGARGEADYDTLRVQAEAMLRQDAVRPLLRLAKDDLQRSLPFLQWGLIERYVASMSQQCVPQATPTQGRQRQALLLLLVALATTLHPAIATAAAPPTSPWPFGLACYRVARALLTPRTNEPVVEELSLEFVESLILLDLYLYRCKQYEEASLALSCAVSACLVLSEQPLVLRPSEPTLGAAIFHREMLKRYLWVVFILDRLNQVESNGRTRMLFTQGMGAFEQPVLLRNIPLEGCVADEGVTPDSISIFVSQINLAHILGEAAAQGLLASKPTPQAPGSPLHTAAVLFQEKLTRWASDSPCIIHSPSHPTTDLLLAAWTTPSSLNLRVLYQACLGHLQQFALA</sequence>
<feature type="compositionally biased region" description="Low complexity" evidence="6">
    <location>
        <begin position="417"/>
        <end position="430"/>
    </location>
</feature>
<organism evidence="8 9">
    <name type="scientific">Malassezia brasiliensis</name>
    <dbReference type="NCBI Taxonomy" id="1821822"/>
    <lineage>
        <taxon>Eukaryota</taxon>
        <taxon>Fungi</taxon>
        <taxon>Dikarya</taxon>
        <taxon>Basidiomycota</taxon>
        <taxon>Ustilaginomycotina</taxon>
        <taxon>Malasseziomycetes</taxon>
        <taxon>Malasseziales</taxon>
        <taxon>Malasseziaceae</taxon>
        <taxon>Malassezia</taxon>
    </lineage>
</organism>
<keyword evidence="3" id="KW-0805">Transcription regulation</keyword>
<dbReference type="InterPro" id="IPR050815">
    <property type="entry name" value="TF_fung"/>
</dbReference>
<keyword evidence="9" id="KW-1185">Reference proteome</keyword>
<evidence type="ECO:0000256" key="1">
    <source>
        <dbReference type="ARBA" id="ARBA00004123"/>
    </source>
</evidence>
<feature type="region of interest" description="Disordered" evidence="6">
    <location>
        <begin position="321"/>
        <end position="399"/>
    </location>
</feature>
<name>A0AAF0IQZ0_9BASI</name>
<dbReference type="AlphaFoldDB" id="A0AAF0IQZ0"/>
<keyword evidence="2" id="KW-0479">Metal-binding</keyword>
<evidence type="ECO:0000259" key="7">
    <source>
        <dbReference type="PROSITE" id="PS50048"/>
    </source>
</evidence>